<keyword evidence="7 9" id="KW-0694">RNA-binding</keyword>
<dbReference type="InterPro" id="IPR013562">
    <property type="entry name" value="TmcA/NAT10_N"/>
</dbReference>
<dbReference type="Pfam" id="PF17176">
    <property type="entry name" value="tRNA_bind_3"/>
    <property type="match status" value="1"/>
</dbReference>
<comment type="caution">
    <text evidence="9">Lacks conserved residue(s) required for the propagation of feature annotation.</text>
</comment>
<evidence type="ECO:0000256" key="2">
    <source>
        <dbReference type="ARBA" id="ARBA00022555"/>
    </source>
</evidence>
<name>A0A7M1NUC7_HAEPA</name>
<dbReference type="InterPro" id="IPR038321">
    <property type="entry name" value="TmcA_C_sf"/>
</dbReference>
<dbReference type="EMBL" id="CP063120">
    <property type="protein sequence ID" value="QOR16575.1"/>
    <property type="molecule type" value="Genomic_DNA"/>
</dbReference>
<dbReference type="Gene3D" id="3.40.50.300">
    <property type="entry name" value="P-loop containing nucleotide triphosphate hydrolases"/>
    <property type="match status" value="1"/>
</dbReference>
<dbReference type="InterPro" id="IPR024914">
    <property type="entry name" value="tRNA_acetyltr_TmcA"/>
</dbReference>
<dbReference type="GO" id="GO:1904812">
    <property type="term" value="P:rRNA acetylation involved in maturation of SSU-rRNA"/>
    <property type="evidence" value="ECO:0007669"/>
    <property type="project" value="TreeGrafter"/>
</dbReference>
<comment type="similarity">
    <text evidence="9">Belongs to the TmcA family.</text>
</comment>
<keyword evidence="3 9" id="KW-0808">Transferase</keyword>
<dbReference type="InterPro" id="IPR033442">
    <property type="entry name" value="TmcA_tRNA_bind"/>
</dbReference>
<dbReference type="InterPro" id="IPR007807">
    <property type="entry name" value="TcmA/NAT10_helicase"/>
</dbReference>
<dbReference type="GO" id="GO:0005737">
    <property type="term" value="C:cytoplasm"/>
    <property type="evidence" value="ECO:0007669"/>
    <property type="project" value="UniProtKB-SubCell"/>
</dbReference>
<evidence type="ECO:0000256" key="8">
    <source>
        <dbReference type="ARBA" id="ARBA00023315"/>
    </source>
</evidence>
<evidence type="ECO:0000256" key="1">
    <source>
        <dbReference type="ARBA" id="ARBA00022490"/>
    </source>
</evidence>
<evidence type="ECO:0000256" key="9">
    <source>
        <dbReference type="HAMAP-Rule" id="MF_01886"/>
    </source>
</evidence>
<dbReference type="GO" id="GO:1990883">
    <property type="term" value="F:18S rRNA cytidine N-acetyltransferase activity"/>
    <property type="evidence" value="ECO:0007669"/>
    <property type="project" value="TreeGrafter"/>
</dbReference>
<dbReference type="HAMAP" id="MF_01886">
    <property type="entry name" value="tRNA_acetyltr_TmcA"/>
    <property type="match status" value="1"/>
</dbReference>
<evidence type="ECO:0000256" key="6">
    <source>
        <dbReference type="ARBA" id="ARBA00022840"/>
    </source>
</evidence>
<evidence type="ECO:0000259" key="10">
    <source>
        <dbReference type="PROSITE" id="PS51186"/>
    </source>
</evidence>
<organism evidence="11 12">
    <name type="scientific">Haemophilus parainfluenzae</name>
    <dbReference type="NCBI Taxonomy" id="729"/>
    <lineage>
        <taxon>Bacteria</taxon>
        <taxon>Pseudomonadati</taxon>
        <taxon>Pseudomonadota</taxon>
        <taxon>Gammaproteobacteria</taxon>
        <taxon>Pasteurellales</taxon>
        <taxon>Pasteurellaceae</taxon>
        <taxon>Haemophilus</taxon>
    </lineage>
</organism>
<comment type="function">
    <text evidence="9">Catalyzes the formation of N(4)-acetylcytidine (ac(4)C) at the wobble position of tRNA(Met), by using acetyl-CoA as an acetyl donor and ATP (or GTP).</text>
</comment>
<dbReference type="RefSeq" id="WP_197543084.1">
    <property type="nucleotide sequence ID" value="NZ_CP063120.1"/>
</dbReference>
<keyword evidence="8 9" id="KW-0012">Acyltransferase</keyword>
<evidence type="ECO:0000256" key="3">
    <source>
        <dbReference type="ARBA" id="ARBA00022679"/>
    </source>
</evidence>
<dbReference type="GO" id="GO:0051391">
    <property type="term" value="P:tRNA acetylation"/>
    <property type="evidence" value="ECO:0007669"/>
    <property type="project" value="UniProtKB-UniRule"/>
</dbReference>
<evidence type="ECO:0000256" key="5">
    <source>
        <dbReference type="ARBA" id="ARBA00022741"/>
    </source>
</evidence>
<dbReference type="Pfam" id="PF08351">
    <property type="entry name" value="TmcA_N"/>
    <property type="match status" value="1"/>
</dbReference>
<dbReference type="GO" id="GO:0002101">
    <property type="term" value="P:tRNA wobble cytosine modification"/>
    <property type="evidence" value="ECO:0007669"/>
    <property type="project" value="UniProtKB-UniRule"/>
</dbReference>
<dbReference type="Pfam" id="PF13718">
    <property type="entry name" value="GNAT_acetyltr_2"/>
    <property type="match status" value="1"/>
</dbReference>
<evidence type="ECO:0000313" key="12">
    <source>
        <dbReference type="Proteomes" id="UP000595009"/>
    </source>
</evidence>
<dbReference type="InterPro" id="IPR000182">
    <property type="entry name" value="GNAT_dom"/>
</dbReference>
<accession>A0A7M1NUC7</accession>
<dbReference type="Proteomes" id="UP000595009">
    <property type="component" value="Chromosome"/>
</dbReference>
<protein>
    <recommendedName>
        <fullName evidence="9">tRNA(Met) cytidine acetyltransferase TmcA</fullName>
        <ecNumber evidence="9">2.3.1.193</ecNumber>
    </recommendedName>
</protein>
<dbReference type="EC" id="2.3.1.193" evidence="9"/>
<dbReference type="PROSITE" id="PS51186">
    <property type="entry name" value="GNAT"/>
    <property type="match status" value="1"/>
</dbReference>
<keyword evidence="2 9" id="KW-0820">tRNA-binding</keyword>
<gene>
    <name evidence="9" type="primary">tmcA</name>
    <name evidence="11" type="ORF">INP94_06690</name>
</gene>
<feature type="binding site" evidence="9">
    <location>
        <position position="468"/>
    </location>
    <ligand>
        <name>acetyl-CoA</name>
        <dbReference type="ChEBI" id="CHEBI:57288"/>
    </ligand>
</feature>
<reference evidence="11 12" key="1">
    <citation type="submission" date="2020-10" db="EMBL/GenBank/DDBJ databases">
        <title>Genomic diversity and antimicrobial resistance of Haemophilus colonising the airways of young children with cystic fibrosis.</title>
        <authorList>
            <person name="Watts S.C."/>
            <person name="Judd L.M."/>
            <person name="Carzino R."/>
            <person name="Ranganathan S."/>
            <person name="Holt K.E."/>
        </authorList>
    </citation>
    <scope>NUCLEOTIDE SEQUENCE [LARGE SCALE GENOMIC DNA]</scope>
    <source>
        <strain evidence="11 12">M1C137_2</strain>
    </source>
</reference>
<dbReference type="InterPro" id="IPR016181">
    <property type="entry name" value="Acyl_CoA_acyltransferase"/>
</dbReference>
<dbReference type="Pfam" id="PF05127">
    <property type="entry name" value="NAT10_TcmA_helicase"/>
    <property type="match status" value="1"/>
</dbReference>
<dbReference type="CDD" id="cd04301">
    <property type="entry name" value="NAT_SF"/>
    <property type="match status" value="1"/>
</dbReference>
<dbReference type="GO" id="GO:0005524">
    <property type="term" value="F:ATP binding"/>
    <property type="evidence" value="ECO:0007669"/>
    <property type="project" value="UniProtKB-UniRule"/>
</dbReference>
<feature type="binding site" evidence="9">
    <location>
        <position position="287"/>
    </location>
    <ligand>
        <name>ATP</name>
        <dbReference type="ChEBI" id="CHEBI:30616"/>
    </ligand>
</feature>
<dbReference type="PANTHER" id="PTHR10925:SF5">
    <property type="entry name" value="RNA CYTIDINE ACETYLTRANSFERASE"/>
    <property type="match status" value="1"/>
</dbReference>
<dbReference type="InterPro" id="IPR027417">
    <property type="entry name" value="P-loop_NTPase"/>
</dbReference>
<evidence type="ECO:0000256" key="7">
    <source>
        <dbReference type="ARBA" id="ARBA00022884"/>
    </source>
</evidence>
<dbReference type="Gene3D" id="1.20.120.890">
    <property type="entry name" value="tRNA(Met) cytidine acetyltransferase, tail domain"/>
    <property type="match status" value="1"/>
</dbReference>
<proteinExistence type="inferred from homology"/>
<comment type="subcellular location">
    <subcellularLocation>
        <location evidence="9">Cytoplasm</location>
    </subcellularLocation>
</comment>
<feature type="domain" description="N-acetyltransferase" evidence="10">
    <location>
        <begin position="345"/>
        <end position="500"/>
    </location>
</feature>
<dbReference type="InterPro" id="IPR032672">
    <property type="entry name" value="TmcA/NAT10/Kre33"/>
</dbReference>
<dbReference type="GO" id="GO:0051392">
    <property type="term" value="F:tRNA cytidine N4-acetyltransferase activity"/>
    <property type="evidence" value="ECO:0007669"/>
    <property type="project" value="UniProtKB-UniRule"/>
</dbReference>
<comment type="catalytic activity">
    <reaction evidence="9">
        <text>cytidine(34) in elongator tRNA(Met) + acetyl-CoA + ATP + H2O = N(4)-acetylcytidine(34) in elongator tRNA(Met) + ADP + phosphate + CoA + H(+)</text>
        <dbReference type="Rhea" id="RHEA:43788"/>
        <dbReference type="Rhea" id="RHEA-COMP:10693"/>
        <dbReference type="Rhea" id="RHEA-COMP:10694"/>
        <dbReference type="ChEBI" id="CHEBI:15377"/>
        <dbReference type="ChEBI" id="CHEBI:15378"/>
        <dbReference type="ChEBI" id="CHEBI:30616"/>
        <dbReference type="ChEBI" id="CHEBI:43474"/>
        <dbReference type="ChEBI" id="CHEBI:57287"/>
        <dbReference type="ChEBI" id="CHEBI:57288"/>
        <dbReference type="ChEBI" id="CHEBI:74900"/>
        <dbReference type="ChEBI" id="CHEBI:82748"/>
        <dbReference type="ChEBI" id="CHEBI:456216"/>
        <dbReference type="EC" id="2.3.1.193"/>
    </reaction>
</comment>
<feature type="binding site" evidence="9">
    <location>
        <begin position="431"/>
        <end position="433"/>
    </location>
    <ligand>
        <name>acetyl-CoA</name>
        <dbReference type="ChEBI" id="CHEBI:57288"/>
    </ligand>
</feature>
<sequence>MTRHFQILVSENMPSNLPANTLIINEFSKIQNLLGQEFETILFDARKGIHLEALAIAAGTLKMNGALIVLLSNWEKLHSQLDEDSLRWSGSLETIATPRFMTYFKHCIHKYGFPVLYHQNDLKFDRTFQQSFVNHNATLDQQKIIDQILQKESELYFLTAKRGRGKSALAGLLANQLDKKIYLTAPNKSAVKILAEFSQKEIIFIAPDELFLALQRNPSFSENAWLFVDEAAMLPIAQLTAFSHHFKHILFTTTIHSYEGTGRGFTLKFKQKMNRTFLNFELIEPIRWAKDDALEAFIDELLLLNVEDEFKQTPYSKSETCQITKRSQQEILSSLSQFYGLMTLAHYRTSPLDLRRLFDANAQCFFTAESEQNLLGAAWALEEGGIEDSSLIEAIQLGIRRPKGNLVPQALCFHTQLQKACELHALRISRIAVQPMWQRHGIGTKLIEYIKQNANVDYLSVSFGYTKELAQFWLKCGFSLVHLGDHLEASSGCYSAIALKGLSPQGIELEKRAKQSFQRNIPLSFHPLAQVFNTTSVDWELLDEDWLSLKNFAYFHRSLASALPAIRRFLMNLDEKDCPLMRDYFIKKQIPYSKKNGLKSLRSEIAQKLKKEAR</sequence>
<dbReference type="SUPFAM" id="SSF55729">
    <property type="entry name" value="Acyl-CoA N-acyltransferases (Nat)"/>
    <property type="match status" value="1"/>
</dbReference>
<keyword evidence="1 9" id="KW-0963">Cytoplasm</keyword>
<dbReference type="Gene3D" id="3.40.50.11040">
    <property type="match status" value="1"/>
</dbReference>
<evidence type="ECO:0000313" key="11">
    <source>
        <dbReference type="EMBL" id="QOR16575.1"/>
    </source>
</evidence>
<dbReference type="SUPFAM" id="SSF52540">
    <property type="entry name" value="P-loop containing nucleoside triphosphate hydrolases"/>
    <property type="match status" value="1"/>
</dbReference>
<dbReference type="Gene3D" id="3.40.630.30">
    <property type="match status" value="1"/>
</dbReference>
<keyword evidence="4 9" id="KW-0819">tRNA processing</keyword>
<evidence type="ECO:0000256" key="4">
    <source>
        <dbReference type="ARBA" id="ARBA00022694"/>
    </source>
</evidence>
<dbReference type="AlphaFoldDB" id="A0A7M1NUC7"/>
<feature type="binding site" evidence="9">
    <location>
        <position position="141"/>
    </location>
    <ligand>
        <name>ATP</name>
        <dbReference type="ChEBI" id="CHEBI:30616"/>
    </ligand>
</feature>
<keyword evidence="5 9" id="KW-0547">Nucleotide-binding</keyword>
<dbReference type="GO" id="GO:0000049">
    <property type="term" value="F:tRNA binding"/>
    <property type="evidence" value="ECO:0007669"/>
    <property type="project" value="UniProtKB-UniRule"/>
</dbReference>
<keyword evidence="6 9" id="KW-0067">ATP-binding</keyword>
<dbReference type="PANTHER" id="PTHR10925">
    <property type="entry name" value="N-ACETYLTRANSFERASE 10"/>
    <property type="match status" value="1"/>
</dbReference>
<dbReference type="FunFam" id="3.40.50.300:FF:001011">
    <property type="entry name" value="tRNA(Met) cytidine acetyltransferase TmcA"/>
    <property type="match status" value="1"/>
</dbReference>